<dbReference type="Gene3D" id="1.10.630.10">
    <property type="entry name" value="Cytochrome P450"/>
    <property type="match status" value="1"/>
</dbReference>
<dbReference type="InterPro" id="IPR001128">
    <property type="entry name" value="Cyt_P450"/>
</dbReference>
<dbReference type="InterPro" id="IPR017972">
    <property type="entry name" value="Cyt_P450_CS"/>
</dbReference>
<evidence type="ECO:0000256" key="9">
    <source>
        <dbReference type="RuleBase" id="RU000461"/>
    </source>
</evidence>
<evidence type="ECO:0000256" key="4">
    <source>
        <dbReference type="ARBA" id="ARBA00022723"/>
    </source>
</evidence>
<evidence type="ECO:0000313" key="11">
    <source>
        <dbReference type="EMBL" id="RKU42410.1"/>
    </source>
</evidence>
<dbReference type="GO" id="GO:0005506">
    <property type="term" value="F:iron ion binding"/>
    <property type="evidence" value="ECO:0007669"/>
    <property type="project" value="InterPro"/>
</dbReference>
<evidence type="ECO:0000256" key="8">
    <source>
        <dbReference type="PIRSR" id="PIRSR602403-1"/>
    </source>
</evidence>
<accession>A0A420Y3T3</accession>
<dbReference type="EMBL" id="QVQW01000057">
    <property type="protein sequence ID" value="RKU42410.1"/>
    <property type="molecule type" value="Genomic_DNA"/>
</dbReference>
<feature type="transmembrane region" description="Helical" evidence="10">
    <location>
        <begin position="7"/>
        <end position="26"/>
    </location>
</feature>
<keyword evidence="12" id="KW-1185">Reference proteome</keyword>
<protein>
    <submittedName>
        <fullName evidence="11">Uncharacterized protein</fullName>
    </submittedName>
</protein>
<evidence type="ECO:0000256" key="5">
    <source>
        <dbReference type="ARBA" id="ARBA00023002"/>
    </source>
</evidence>
<dbReference type="PANTHER" id="PTHR24305">
    <property type="entry name" value="CYTOCHROME P450"/>
    <property type="match status" value="1"/>
</dbReference>
<evidence type="ECO:0000313" key="12">
    <source>
        <dbReference type="Proteomes" id="UP000275385"/>
    </source>
</evidence>
<evidence type="ECO:0000256" key="1">
    <source>
        <dbReference type="ARBA" id="ARBA00001971"/>
    </source>
</evidence>
<dbReference type="AlphaFoldDB" id="A0A420Y3T3"/>
<name>A0A420Y3T3_9PEZI</name>
<comment type="similarity">
    <text evidence="2 9">Belongs to the cytochrome P450 family.</text>
</comment>
<dbReference type="PRINTS" id="PR00465">
    <property type="entry name" value="EP450IV"/>
</dbReference>
<dbReference type="GO" id="GO:0016705">
    <property type="term" value="F:oxidoreductase activity, acting on paired donors, with incorporation or reduction of molecular oxygen"/>
    <property type="evidence" value="ECO:0007669"/>
    <property type="project" value="InterPro"/>
</dbReference>
<keyword evidence="3 8" id="KW-0349">Heme</keyword>
<keyword evidence="5 9" id="KW-0560">Oxidoreductase</keyword>
<dbReference type="CDD" id="cd11062">
    <property type="entry name" value="CYP58-like"/>
    <property type="match status" value="1"/>
</dbReference>
<keyword evidence="10" id="KW-0812">Transmembrane</keyword>
<dbReference type="InterPro" id="IPR050121">
    <property type="entry name" value="Cytochrome_P450_monoxygenase"/>
</dbReference>
<dbReference type="PROSITE" id="PS00086">
    <property type="entry name" value="CYTOCHROME_P450"/>
    <property type="match status" value="1"/>
</dbReference>
<dbReference type="STRING" id="177199.A0A420Y3T3"/>
<dbReference type="PANTHER" id="PTHR24305:SF157">
    <property type="entry name" value="N-ACETYLTRYPTOPHAN 6-HYDROXYLASE IVOC-RELATED"/>
    <property type="match status" value="1"/>
</dbReference>
<comment type="cofactor">
    <cofactor evidence="1 8">
        <name>heme</name>
        <dbReference type="ChEBI" id="CHEBI:30413"/>
    </cofactor>
</comment>
<organism evidence="11 12">
    <name type="scientific">Coniochaeta pulveracea</name>
    <dbReference type="NCBI Taxonomy" id="177199"/>
    <lineage>
        <taxon>Eukaryota</taxon>
        <taxon>Fungi</taxon>
        <taxon>Dikarya</taxon>
        <taxon>Ascomycota</taxon>
        <taxon>Pezizomycotina</taxon>
        <taxon>Sordariomycetes</taxon>
        <taxon>Sordariomycetidae</taxon>
        <taxon>Coniochaetales</taxon>
        <taxon>Coniochaetaceae</taxon>
        <taxon>Coniochaeta</taxon>
    </lineage>
</organism>
<proteinExistence type="inferred from homology"/>
<dbReference type="GO" id="GO:0020037">
    <property type="term" value="F:heme binding"/>
    <property type="evidence" value="ECO:0007669"/>
    <property type="project" value="InterPro"/>
</dbReference>
<dbReference type="InterPro" id="IPR036396">
    <property type="entry name" value="Cyt_P450_sf"/>
</dbReference>
<evidence type="ECO:0000256" key="7">
    <source>
        <dbReference type="ARBA" id="ARBA00023033"/>
    </source>
</evidence>
<dbReference type="GO" id="GO:0004497">
    <property type="term" value="F:monooxygenase activity"/>
    <property type="evidence" value="ECO:0007669"/>
    <property type="project" value="UniProtKB-KW"/>
</dbReference>
<keyword evidence="10" id="KW-0472">Membrane</keyword>
<gene>
    <name evidence="11" type="ORF">DL546_005186</name>
</gene>
<reference evidence="11 12" key="1">
    <citation type="submission" date="2018-08" db="EMBL/GenBank/DDBJ databases">
        <title>Draft genome of the lignicolous fungus Coniochaeta pulveracea.</title>
        <authorList>
            <person name="Borstlap C.J."/>
            <person name="De Witt R.N."/>
            <person name="Botha A."/>
            <person name="Volschenk H."/>
        </authorList>
    </citation>
    <scope>NUCLEOTIDE SEQUENCE [LARGE SCALE GENOMIC DNA]</scope>
    <source>
        <strain evidence="11 12">CAB683</strain>
    </source>
</reference>
<keyword evidence="7 9" id="KW-0503">Monooxygenase</keyword>
<dbReference type="Proteomes" id="UP000275385">
    <property type="component" value="Unassembled WGS sequence"/>
</dbReference>
<dbReference type="Pfam" id="PF00067">
    <property type="entry name" value="p450"/>
    <property type="match status" value="1"/>
</dbReference>
<evidence type="ECO:0000256" key="6">
    <source>
        <dbReference type="ARBA" id="ARBA00023004"/>
    </source>
</evidence>
<comment type="caution">
    <text evidence="11">The sequence shown here is derived from an EMBL/GenBank/DDBJ whole genome shotgun (WGS) entry which is preliminary data.</text>
</comment>
<keyword evidence="4 8" id="KW-0479">Metal-binding</keyword>
<dbReference type="InterPro" id="IPR002403">
    <property type="entry name" value="Cyt_P450_E_grp-IV"/>
</dbReference>
<keyword evidence="10" id="KW-1133">Transmembrane helix</keyword>
<evidence type="ECO:0000256" key="3">
    <source>
        <dbReference type="ARBA" id="ARBA00022617"/>
    </source>
</evidence>
<dbReference type="PRINTS" id="PR00385">
    <property type="entry name" value="P450"/>
</dbReference>
<dbReference type="OrthoDB" id="3945418at2759"/>
<evidence type="ECO:0000256" key="10">
    <source>
        <dbReference type="SAM" id="Phobius"/>
    </source>
</evidence>
<keyword evidence="6 8" id="KW-0408">Iron</keyword>
<feature type="binding site" description="axial binding residue" evidence="8">
    <location>
        <position position="445"/>
    </location>
    <ligand>
        <name>heme</name>
        <dbReference type="ChEBI" id="CHEBI:30413"/>
    </ligand>
    <ligandPart>
        <name>Fe</name>
        <dbReference type="ChEBI" id="CHEBI:18248"/>
    </ligandPart>
</feature>
<sequence length="502" mass="56696">MEFSVSFAAWSILLGWISLHVGRLFYNVFLHPLKAFPGPPAAGASLWWKTYIGVFKQESMTDVLVKLHYQYGDVVRIGPNELHFAKPSAFNGIYNAASRWDKERTLYESFGEDHSSFGLLNYADAKQRKDVLQPLFSRRSILNMQWLVRKNMDHLAETLVKNNEQGKSADLLFAFRCFAIDTITTYCFGNSVDAIDAPDWQAPIVVAIDNSLPTFHLFKHFPLIRKTIFSLPPWLAIKASPETAGLTQLQVILGKQVRDVLAHPERLAEAPHPTIYHRLLDRDAHKGHPLPDATALYEEAQTMIFAGGVTVGDALAVGFFHVLEQPDLLKRLRAEVRTAWPELDNPPKLEELEKLPLLTATIKESLRMSPGASSPLLRVVPSTGAVISSYTIPPGTIVGMSTVLVHMSPEIFEEPTKFKPDRWLTPHAEKLETWLVAFSKGPRSCLGLNLAWCELYLVFATMLRRFDMTLDGTTADDMVWRDCFTPHFPRRHLHAWCRPVAD</sequence>
<dbReference type="SUPFAM" id="SSF48264">
    <property type="entry name" value="Cytochrome P450"/>
    <property type="match status" value="1"/>
</dbReference>
<evidence type="ECO:0000256" key="2">
    <source>
        <dbReference type="ARBA" id="ARBA00010617"/>
    </source>
</evidence>